<gene>
    <name evidence="7" type="ORF">CMN54_03380</name>
</gene>
<sequence>MKQALLNSAEHYPFLEPFRLQQRQFAEADYLPRLQQQLTELPIDSEGSSPLVHLVQREKECGIVIQDFFQLENERIVQLNLQTENSFEILARNTLLMDSIIQATFDFAMNDLLLLRRLHVEQMETELHYKQRILPEKQEKLGRVEQELENLPSQGGEREEREMRRYYQKICSDLQHDIEEHAKRVRQLEELLGTARDCSVDREFVEAHLVILARGGYGRGELSLASDRDLGYCLDTEQLASGQAEVVRQLIIRIETLLNAAQVMTAHQYFEIDEDLTRFQQGSMLQTIPSILESRVLVGSQRLAERLKQHFFEILPYEPYVLEKINTYLQTERPQLNQADLKHDLGGLRSLQIPLWIAAATFGVFPSYTAEMIALLIKRRLLSPRQAFKLCQALEFTYDLRNFTGAARDHYFDEEARHSGCRGEDLLPNVINDNMERLYLLKKQRFQDVDDFDRYRLQMQDTIQQLSRALLRNILERHVVRTFQTFQVTVYLRQRRIIEINALEGMPQVPLSLIFSDPLKLLDMFIYIGKVGYDLSFELKDEMADLLQSLTVDVVQSRAPELSEKFSELMMTPYVDQALRIMLEISDPIGLNDPAFFGGTTTQKYLPDTLLGRFIPECNQMHFLLRNLSYHQHPVSIHSLNAVRAAEEELQILQKQYPELYQYLQPKHILALKWAVLFHDVGKIDPRTRHQISGTSIAVKALERLGYADPELFGSISLMIAHHMTVVRLSKTSAYFDQAIQQFFEIANRDLVNVILLFLVNISDYRSVSDATAKDTRTLRTFFEETYRVCAEMRSSGQLNDAMDAINSYLDRKKQDLEFDTRINLLIQQGLQNSIEDALYTPVATIQSQEYERLQKGHEELEQHWRLLKMGSLDEKGLSQTTEKLIRTIRQYLSPDTINTLINPYRRQLEWFFAAFPNRFLLSSSSAILAQQMMRFENWSSEATVSVLTNPRGRPVGLLVYVREAPQIHSRIAYALSRRQIDIEGAKMNRVCFAEGRSAYCYYLQITVRSSAMIFPRELEHSILYDSPPQLDLDQQHFLHNPRLQLEFLEDDEKGYVVQEVNGHFVRMAQSYLRVKLTLEDAPLIFYKLANSFDRFEVPVQQSLITTTGFQVNDYFYILPQDFERLKSSGFEEVVKRSLSDPPSHD</sequence>
<dbReference type="GO" id="GO:0016787">
    <property type="term" value="F:hydrolase activity"/>
    <property type="evidence" value="ECO:0007669"/>
    <property type="project" value="UniProtKB-KW"/>
</dbReference>
<dbReference type="InterPro" id="IPR013546">
    <property type="entry name" value="PII_UdlTrfase/GS_AdlTrfase"/>
</dbReference>
<dbReference type="Pfam" id="PF08335">
    <property type="entry name" value="GlnD_UR_UTase"/>
    <property type="match status" value="1"/>
</dbReference>
<dbReference type="PANTHER" id="PTHR47320:SF1">
    <property type="entry name" value="BIFUNCTIONAL URIDYLYLTRANSFERASE_URIDYLYL-REMOVING ENZYME"/>
    <property type="match status" value="1"/>
</dbReference>
<comment type="caution">
    <text evidence="7">The sequence shown here is derived from an EMBL/GenBank/DDBJ whole genome shotgun (WGS) entry which is preliminary data.</text>
</comment>
<dbReference type="Gene3D" id="1.10.3210.10">
    <property type="entry name" value="Hypothetical protein af1432"/>
    <property type="match status" value="1"/>
</dbReference>
<keyword evidence="5" id="KW-0511">Multifunctional enzyme</keyword>
<keyword evidence="1 7" id="KW-0808">Transferase</keyword>
<dbReference type="EMBL" id="NZEX01000034">
    <property type="protein sequence ID" value="MAH62488.1"/>
    <property type="molecule type" value="Genomic_DNA"/>
</dbReference>
<evidence type="ECO:0000313" key="8">
    <source>
        <dbReference type="Proteomes" id="UP000226525"/>
    </source>
</evidence>
<evidence type="ECO:0000256" key="3">
    <source>
        <dbReference type="ARBA" id="ARBA00022801"/>
    </source>
</evidence>
<dbReference type="GO" id="GO:0008773">
    <property type="term" value="F:[protein-PII] uridylyltransferase activity"/>
    <property type="evidence" value="ECO:0007669"/>
    <property type="project" value="InterPro"/>
</dbReference>
<dbReference type="Proteomes" id="UP000226525">
    <property type="component" value="Unassembled WGS sequence"/>
</dbReference>
<evidence type="ECO:0000256" key="1">
    <source>
        <dbReference type="ARBA" id="ARBA00022679"/>
    </source>
</evidence>
<evidence type="ECO:0000256" key="2">
    <source>
        <dbReference type="ARBA" id="ARBA00022695"/>
    </source>
</evidence>
<evidence type="ECO:0000256" key="5">
    <source>
        <dbReference type="ARBA" id="ARBA00023268"/>
    </source>
</evidence>
<protein>
    <submittedName>
        <fullName evidence="7">Protein-PII uridylyltransferase</fullName>
    </submittedName>
</protein>
<dbReference type="InterPro" id="IPR043519">
    <property type="entry name" value="NT_sf"/>
</dbReference>
<dbReference type="PANTHER" id="PTHR47320">
    <property type="entry name" value="BIFUNCTIONAL URIDYLYLTRANSFERASE/URIDYLYL-REMOVING ENZYME"/>
    <property type="match status" value="1"/>
</dbReference>
<keyword evidence="2 7" id="KW-0548">Nucleotidyltransferase</keyword>
<accession>A0A2D6YH50</accession>
<proteinExistence type="predicted"/>
<dbReference type="InterPro" id="IPR010043">
    <property type="entry name" value="UTase/UR"/>
</dbReference>
<evidence type="ECO:0000259" key="6">
    <source>
        <dbReference type="Pfam" id="PF08335"/>
    </source>
</evidence>
<organism evidence="7 8">
    <name type="scientific">SAR324 cluster bacterium</name>
    <dbReference type="NCBI Taxonomy" id="2024889"/>
    <lineage>
        <taxon>Bacteria</taxon>
        <taxon>Deltaproteobacteria</taxon>
        <taxon>SAR324 cluster</taxon>
    </lineage>
</organism>
<dbReference type="SUPFAM" id="SSF109604">
    <property type="entry name" value="HD-domain/PDEase-like"/>
    <property type="match status" value="1"/>
</dbReference>
<dbReference type="AlphaFoldDB" id="A0A2D6YH50"/>
<feature type="domain" description="PII-uridylyltransferase/Glutamine-synthetase adenylyltransferase" evidence="6">
    <location>
        <begin position="335"/>
        <end position="402"/>
    </location>
</feature>
<keyword evidence="4" id="KW-0460">Magnesium</keyword>
<name>A0A2D6YH50_9DELT</name>
<dbReference type="SUPFAM" id="SSF81301">
    <property type="entry name" value="Nucleotidyltransferase"/>
    <property type="match status" value="1"/>
</dbReference>
<reference evidence="8" key="1">
    <citation type="submission" date="2017-09" db="EMBL/GenBank/DDBJ databases">
        <title>The Reconstruction of 2,631 Draft Metagenome-Assembled Genomes from the Global Oceans.</title>
        <authorList>
            <person name="Tully B.J."/>
            <person name="Graham E.D."/>
            <person name="Heidelberg J.F."/>
        </authorList>
    </citation>
    <scope>NUCLEOTIDE SEQUENCE [LARGE SCALE GENOMIC DNA]</scope>
</reference>
<evidence type="ECO:0000313" key="7">
    <source>
        <dbReference type="EMBL" id="MAH62488.1"/>
    </source>
</evidence>
<evidence type="ECO:0000256" key="4">
    <source>
        <dbReference type="ARBA" id="ARBA00022842"/>
    </source>
</evidence>
<keyword evidence="3" id="KW-0378">Hydrolase</keyword>